<dbReference type="Gene3D" id="3.30.1490.40">
    <property type="match status" value="1"/>
</dbReference>
<keyword evidence="5" id="KW-1185">Reference proteome</keyword>
<dbReference type="InterPro" id="IPR003169">
    <property type="entry name" value="GYF"/>
</dbReference>
<dbReference type="Pfam" id="PF02213">
    <property type="entry name" value="GYF"/>
    <property type="match status" value="1"/>
</dbReference>
<sequence length="1042" mass="116498">MFTHTDPLSLEDEENMTAETLNFGPEWLRALSRGGSITSPPPSPAMPKSKLAEYRYGREEMLALYVKDNQVNERERETHTRSGLCALLTHCVCVCVCVVPEDMHDKDFAAILQDEPQQPLALVPLTEEEQRNFSMSVNSVAVLRLMGKGGVAAPAGVTRSRGSARGGRGRGRGEGGFYQRGVDEEVGFSRGREVHRSQSWDDRAERRFEKPLRREGGRGGFEDGGAGRKDFNRSDSENWRTLREEQDEEEGGGGGDGGVTWRVPGTRRDDGGPRSAGWRDHGNGDVRRRKCEFDFREGDVGRRRAGSEGVEEERDGLPEWCTDEEEGEMGTFDSSGAFMCVKKTSRDMIPEDQELEFEALEEEYEDCSEEKAEDNEASDGGEIKTTTSSSSSSSPSPPATSSVSALSFEQETHPPSVAPPAKFSLQINQDAAPVGGSNQLPRSSPPAGISSPPMIAADTLPLVGDTEEEDGMTHMQQEAEKMVASLQDTSLEEERFTQALQESHHGAAVTRTHPGVRTHSHSNTQTLPHSAGALPLAHESAMKWFYKDPQGEIQGPFSPVEMCEWFQAGYFTMTLLVKRGCDEGFQPLGDVIKMWGRVPFSPGPSPPPLLGNLDQEMLKKQLEQAATAALYQQLQMRFQHINRCGEAGMMPAVNRSVPETWDIHTSSSQTPGAEVSLWDLTMANSPQGPTLEQLQKLQQERREAELRVKREDEERKRREEKRRQQEEQNRREEEELYRRKREKCRQQELLMKLLQQSQQQQQREVQGGAGWSSVQAGTLSLGKAQGKNLGLLEQQQQRAQQQRLAMGQWSDGSVGMWTGMEGKISSSGSSMGIWDEAVKNQANHRNVGMKNSMSCPSFSEQYMLNRRKRTEEEERLLKLLQGMKPQQDGFTTWCEQMLHALNTSVNSSSSSVDVATIVAYLKEVESPYEVHDFIRSYLGDTVEAKEFAKQFLERRAKQKANQQRQQQQLCKEIAGLNMNFPLQSVFQSSHTSKSGSMYDSQVGKMKKKPSLMLHSDPSILGYSFLGSSERMMLGEMEAVEDY</sequence>
<dbReference type="PROSITE" id="PS50829">
    <property type="entry name" value="GYF"/>
    <property type="match status" value="1"/>
</dbReference>
<name>A0A7J6AHH5_AMEME</name>
<feature type="domain" description="GYF" evidence="3">
    <location>
        <begin position="541"/>
        <end position="589"/>
    </location>
</feature>
<dbReference type="CDD" id="cd00072">
    <property type="entry name" value="GYF"/>
    <property type="match status" value="1"/>
</dbReference>
<feature type="compositionally biased region" description="Basic and acidic residues" evidence="2">
    <location>
        <begin position="698"/>
        <end position="737"/>
    </location>
</feature>
<evidence type="ECO:0000313" key="4">
    <source>
        <dbReference type="EMBL" id="KAF4082273.1"/>
    </source>
</evidence>
<dbReference type="PANTHER" id="PTHR14445:SF37">
    <property type="entry name" value="GRB10-INTERACTING GYF PROTEIN 1"/>
    <property type="match status" value="1"/>
</dbReference>
<dbReference type="PANTHER" id="PTHR14445">
    <property type="entry name" value="GRB10 INTERACTING GYF PROTEIN"/>
    <property type="match status" value="1"/>
</dbReference>
<accession>A0A7J6AHH5</accession>
<dbReference type="AlphaFoldDB" id="A0A7J6AHH5"/>
<dbReference type="SUPFAM" id="SSF55277">
    <property type="entry name" value="GYF domain"/>
    <property type="match status" value="1"/>
</dbReference>
<protein>
    <recommendedName>
        <fullName evidence="3">GYF domain-containing protein</fullName>
    </recommendedName>
</protein>
<dbReference type="EMBL" id="JAAGNN010000012">
    <property type="protein sequence ID" value="KAF4082273.1"/>
    <property type="molecule type" value="Genomic_DNA"/>
</dbReference>
<proteinExistence type="inferred from homology"/>
<dbReference type="GO" id="GO:0005829">
    <property type="term" value="C:cytosol"/>
    <property type="evidence" value="ECO:0007669"/>
    <property type="project" value="TreeGrafter"/>
</dbReference>
<feature type="compositionally biased region" description="Basic and acidic residues" evidence="2">
    <location>
        <begin position="190"/>
        <end position="244"/>
    </location>
</feature>
<reference evidence="4 5" key="1">
    <citation type="submission" date="2020-02" db="EMBL/GenBank/DDBJ databases">
        <title>A chromosome-scale genome assembly of the black bullhead catfish (Ameiurus melas).</title>
        <authorList>
            <person name="Wen M."/>
            <person name="Zham M."/>
            <person name="Cabau C."/>
            <person name="Klopp C."/>
            <person name="Donnadieu C."/>
            <person name="Roques C."/>
            <person name="Bouchez O."/>
            <person name="Lampietro C."/>
            <person name="Jouanno E."/>
            <person name="Herpin A."/>
            <person name="Louis A."/>
            <person name="Berthelot C."/>
            <person name="Parey E."/>
            <person name="Roest-Crollius H."/>
            <person name="Braasch I."/>
            <person name="Postlethwait J."/>
            <person name="Robinson-Rechavi M."/>
            <person name="Echchiki A."/>
            <person name="Begum T."/>
            <person name="Montfort J."/>
            <person name="Schartl M."/>
            <person name="Bobe J."/>
            <person name="Guiguen Y."/>
        </authorList>
    </citation>
    <scope>NUCLEOTIDE SEQUENCE [LARGE SCALE GENOMIC DNA]</scope>
    <source>
        <strain evidence="4">M_S1</strain>
        <tissue evidence="4">Blood</tissue>
    </source>
</reference>
<organism evidence="4 5">
    <name type="scientific">Ameiurus melas</name>
    <name type="common">Black bullhead</name>
    <name type="synonym">Silurus melas</name>
    <dbReference type="NCBI Taxonomy" id="219545"/>
    <lineage>
        <taxon>Eukaryota</taxon>
        <taxon>Metazoa</taxon>
        <taxon>Chordata</taxon>
        <taxon>Craniata</taxon>
        <taxon>Vertebrata</taxon>
        <taxon>Euteleostomi</taxon>
        <taxon>Actinopterygii</taxon>
        <taxon>Neopterygii</taxon>
        <taxon>Teleostei</taxon>
        <taxon>Ostariophysi</taxon>
        <taxon>Siluriformes</taxon>
        <taxon>Ictaluridae</taxon>
        <taxon>Ameiurus</taxon>
    </lineage>
</organism>
<evidence type="ECO:0000313" key="5">
    <source>
        <dbReference type="Proteomes" id="UP000593565"/>
    </source>
</evidence>
<gene>
    <name evidence="4" type="ORF">AMELA_G00149650</name>
</gene>
<dbReference type="InterPro" id="IPR051640">
    <property type="entry name" value="GRB10-interact_GYF"/>
</dbReference>
<dbReference type="SMART" id="SM00444">
    <property type="entry name" value="GYF"/>
    <property type="match status" value="1"/>
</dbReference>
<evidence type="ECO:0000259" key="3">
    <source>
        <dbReference type="PROSITE" id="PS50829"/>
    </source>
</evidence>
<dbReference type="Proteomes" id="UP000593565">
    <property type="component" value="Unassembled WGS sequence"/>
</dbReference>
<feature type="compositionally biased region" description="Low complexity" evidence="2">
    <location>
        <begin position="385"/>
        <end position="407"/>
    </location>
</feature>
<comment type="similarity">
    <text evidence="1">Belongs to the GIGYF family.</text>
</comment>
<feature type="compositionally biased region" description="Acidic residues" evidence="2">
    <location>
        <begin position="356"/>
        <end position="379"/>
    </location>
</feature>
<feature type="region of interest" description="Disordered" evidence="2">
    <location>
        <begin position="698"/>
        <end position="741"/>
    </location>
</feature>
<feature type="region of interest" description="Disordered" evidence="2">
    <location>
        <begin position="356"/>
        <end position="453"/>
    </location>
</feature>
<dbReference type="GO" id="GO:0048009">
    <property type="term" value="P:insulin-like growth factor receptor signaling pathway"/>
    <property type="evidence" value="ECO:0007669"/>
    <property type="project" value="TreeGrafter"/>
</dbReference>
<evidence type="ECO:0000256" key="1">
    <source>
        <dbReference type="ARBA" id="ARBA00038015"/>
    </source>
</evidence>
<dbReference type="InterPro" id="IPR035445">
    <property type="entry name" value="GYF-like_dom_sf"/>
</dbReference>
<evidence type="ECO:0000256" key="2">
    <source>
        <dbReference type="SAM" id="MobiDB-lite"/>
    </source>
</evidence>
<feature type="region of interest" description="Disordered" evidence="2">
    <location>
        <begin position="154"/>
        <end position="283"/>
    </location>
</feature>
<feature type="region of interest" description="Disordered" evidence="2">
    <location>
        <begin position="300"/>
        <end position="332"/>
    </location>
</feature>
<feature type="compositionally biased region" description="Basic and acidic residues" evidence="2">
    <location>
        <begin position="266"/>
        <end position="283"/>
    </location>
</feature>
<comment type="caution">
    <text evidence="4">The sequence shown here is derived from an EMBL/GenBank/DDBJ whole genome shotgun (WGS) entry which is preliminary data.</text>
</comment>